<keyword evidence="15" id="KW-0496">Mitochondrion</keyword>
<proteinExistence type="inferred from homology"/>
<comment type="pathway">
    <text evidence="15">Cofactor biosynthesis; ubiquinone biosynthesis.</text>
</comment>
<feature type="compositionally biased region" description="Polar residues" evidence="16">
    <location>
        <begin position="412"/>
        <end position="422"/>
    </location>
</feature>
<dbReference type="STRING" id="195883.A0A482X0H4"/>
<dbReference type="Pfam" id="PF01040">
    <property type="entry name" value="UbiA"/>
    <property type="match status" value="1"/>
</dbReference>
<comment type="subcellular location">
    <subcellularLocation>
        <location evidence="2">Membrane</location>
        <topology evidence="2">Multi-pass membrane protein</topology>
    </subcellularLocation>
    <subcellularLocation>
        <location evidence="15">Mitochondrion inner membrane</location>
        <topology evidence="15">Multi-pass membrane protein</topology>
        <orientation evidence="15">Matrix side</orientation>
    </subcellularLocation>
</comment>
<keyword evidence="6 15" id="KW-0812">Transmembrane</keyword>
<accession>A0A482X0H4</accession>
<evidence type="ECO:0000256" key="5">
    <source>
        <dbReference type="ARBA" id="ARBA00022688"/>
    </source>
</evidence>
<feature type="region of interest" description="Disordered" evidence="16">
    <location>
        <begin position="401"/>
        <end position="422"/>
    </location>
</feature>
<feature type="transmembrane region" description="Helical" evidence="15">
    <location>
        <begin position="196"/>
        <end position="215"/>
    </location>
</feature>
<evidence type="ECO:0000256" key="4">
    <source>
        <dbReference type="ARBA" id="ARBA00022679"/>
    </source>
</evidence>
<evidence type="ECO:0000313" key="18">
    <source>
        <dbReference type="Proteomes" id="UP000291343"/>
    </source>
</evidence>
<gene>
    <name evidence="15" type="primary">coq2</name>
    <name evidence="17" type="ORF">LSTR_LSTR000513</name>
</gene>
<evidence type="ECO:0000256" key="12">
    <source>
        <dbReference type="ARBA" id="ARBA00049890"/>
    </source>
</evidence>
<feature type="transmembrane region" description="Helical" evidence="15">
    <location>
        <begin position="155"/>
        <end position="175"/>
    </location>
</feature>
<keyword evidence="18" id="KW-1185">Reference proteome</keyword>
<dbReference type="PANTHER" id="PTHR11048:SF28">
    <property type="entry name" value="4-HYDROXYBENZOATE POLYPRENYLTRANSFERASE, MITOCHONDRIAL"/>
    <property type="match status" value="1"/>
</dbReference>
<evidence type="ECO:0000256" key="3">
    <source>
        <dbReference type="ARBA" id="ARBA00005985"/>
    </source>
</evidence>
<evidence type="ECO:0000256" key="13">
    <source>
        <dbReference type="ARBA" id="ARBA00050454"/>
    </source>
</evidence>
<name>A0A482X0H4_LAOST</name>
<comment type="cofactor">
    <cofactor evidence="1 15">
        <name>Mg(2+)</name>
        <dbReference type="ChEBI" id="CHEBI:18420"/>
    </cofactor>
</comment>
<dbReference type="GO" id="GO:0008412">
    <property type="term" value="F:4-hydroxybenzoate polyprenyltransferase activity"/>
    <property type="evidence" value="ECO:0007669"/>
    <property type="project" value="UniProtKB-EC"/>
</dbReference>
<keyword evidence="4 15" id="KW-0808">Transferase</keyword>
<evidence type="ECO:0000256" key="14">
    <source>
        <dbReference type="ARBA" id="ARBA00051182"/>
    </source>
</evidence>
<dbReference type="InParanoid" id="A0A482X0H4"/>
<dbReference type="InterPro" id="IPR039653">
    <property type="entry name" value="Prenyltransferase"/>
</dbReference>
<dbReference type="InterPro" id="IPR000537">
    <property type="entry name" value="UbiA_prenyltransferase"/>
</dbReference>
<dbReference type="SMR" id="A0A482X0H4"/>
<evidence type="ECO:0000313" key="17">
    <source>
        <dbReference type="EMBL" id="RZF38810.1"/>
    </source>
</evidence>
<evidence type="ECO:0000256" key="8">
    <source>
        <dbReference type="ARBA" id="ARBA00022946"/>
    </source>
</evidence>
<keyword evidence="9 15" id="KW-1133">Transmembrane helix</keyword>
<dbReference type="UniPathway" id="UPA00232"/>
<comment type="function">
    <text evidence="15">Catalyzes the prenylation of para-hydroxybenzoate (PHB) with an all-trans polyprenyl group. Mediates the second step in the final reaction sequence of coenzyme Q (CoQ) biosynthesis, which is the condensation of the polyisoprenoid side chain with PHB, generating the first membrane-bound Q intermediate.</text>
</comment>
<comment type="similarity">
    <text evidence="3 15">Belongs to the UbiA prenyltransferase family.</text>
</comment>
<keyword evidence="8" id="KW-0809">Transit peptide</keyword>
<keyword evidence="11 15" id="KW-0414">Isoprene biosynthesis</keyword>
<dbReference type="PROSITE" id="PS00943">
    <property type="entry name" value="UBIA"/>
    <property type="match status" value="1"/>
</dbReference>
<evidence type="ECO:0000256" key="15">
    <source>
        <dbReference type="HAMAP-Rule" id="MF_03189"/>
    </source>
</evidence>
<reference evidence="17 18" key="1">
    <citation type="journal article" date="2017" name="Gigascience">
        <title>Genome sequence of the small brown planthopper, Laodelphax striatellus.</title>
        <authorList>
            <person name="Zhu J."/>
            <person name="Jiang F."/>
            <person name="Wang X."/>
            <person name="Yang P."/>
            <person name="Bao Y."/>
            <person name="Zhao W."/>
            <person name="Wang W."/>
            <person name="Lu H."/>
            <person name="Wang Q."/>
            <person name="Cui N."/>
            <person name="Li J."/>
            <person name="Chen X."/>
            <person name="Luo L."/>
            <person name="Yu J."/>
            <person name="Kang L."/>
            <person name="Cui F."/>
        </authorList>
    </citation>
    <scope>NUCLEOTIDE SEQUENCE [LARGE SCALE GENOMIC DNA]</scope>
    <source>
        <strain evidence="17">Lst14</strain>
    </source>
</reference>
<sequence length="422" mass="47164">MNVGNFTGKCAFRYTNHFLNLRGRTANINRILCVRVPDRHTSFISGRDVNCASHKLVNLPKCLNAIPPVIHYHSLDNRRKILSNELNESRTYLVHKRNGRFAANFINNLPPKTHPYLRLMRADRPIGAWLLFWPCGWSIAMAADPGCLPDLKMLTLFGMGAFVMRGAGCTINDMWDKDIDKKVERTKSRPLASGQLTQWDALVFLAGQLSVGLAILLQLNWYSVFLGASSLGLVIVYPLMKRVTYWPQVVLGMTFNWGALLGWSAVRGECDWAVCLPLYCSGICWTIIYDTIYAHQDKADDLLLGIKSTALKFRNNTKLYLSMFGTGMMGGLITCGLAVGQTWPYYGALGLVSAHIMNQLYSLDIDNPNDCAQKFISNHNVGLLLFAGIVLGNLYKEKKQKKSHQVEGPSAGQIQSQQVLLT</sequence>
<dbReference type="GO" id="GO:0008299">
    <property type="term" value="P:isoprenoid biosynthetic process"/>
    <property type="evidence" value="ECO:0007669"/>
    <property type="project" value="UniProtKB-UniRule"/>
</dbReference>
<dbReference type="InterPro" id="IPR006370">
    <property type="entry name" value="HB_polyprenyltransferase-like"/>
</dbReference>
<dbReference type="InterPro" id="IPR044878">
    <property type="entry name" value="UbiA_sf"/>
</dbReference>
<comment type="catalytic activity">
    <reaction evidence="12">
        <text>all-trans-decaprenyl diphosphate + 4-hydroxybenzoate = 4-hydroxy-3-(all-trans-decaprenyl)benzoate + diphosphate</text>
        <dbReference type="Rhea" id="RHEA:44564"/>
        <dbReference type="ChEBI" id="CHEBI:17879"/>
        <dbReference type="ChEBI" id="CHEBI:33019"/>
        <dbReference type="ChEBI" id="CHEBI:60721"/>
        <dbReference type="ChEBI" id="CHEBI:84503"/>
        <dbReference type="EC" id="2.5.1.39"/>
    </reaction>
    <physiologicalReaction direction="left-to-right" evidence="12">
        <dbReference type="Rhea" id="RHEA:44565"/>
    </physiologicalReaction>
</comment>
<comment type="caution">
    <text evidence="17">The sequence shown here is derived from an EMBL/GenBank/DDBJ whole genome shotgun (WGS) entry which is preliminary data.</text>
</comment>
<evidence type="ECO:0000256" key="10">
    <source>
        <dbReference type="ARBA" id="ARBA00023136"/>
    </source>
</evidence>
<evidence type="ECO:0000256" key="9">
    <source>
        <dbReference type="ARBA" id="ARBA00022989"/>
    </source>
</evidence>
<dbReference type="CDD" id="cd13959">
    <property type="entry name" value="PT_UbiA_COQ2"/>
    <property type="match status" value="1"/>
</dbReference>
<comment type="catalytic activity">
    <reaction evidence="14">
        <text>an all-trans-polyprenyl diphosphate + 4-hydroxybenzoate = a 4-hydroxy-3-(all-trans-polyprenyl)benzoate + diphosphate</text>
        <dbReference type="Rhea" id="RHEA:44504"/>
        <dbReference type="Rhea" id="RHEA-COMP:9514"/>
        <dbReference type="Rhea" id="RHEA-COMP:9564"/>
        <dbReference type="ChEBI" id="CHEBI:17879"/>
        <dbReference type="ChEBI" id="CHEBI:33019"/>
        <dbReference type="ChEBI" id="CHEBI:58914"/>
        <dbReference type="ChEBI" id="CHEBI:78396"/>
        <dbReference type="EC" id="2.5.1.39"/>
    </reaction>
    <physiologicalReaction direction="left-to-right" evidence="14">
        <dbReference type="Rhea" id="RHEA:44505"/>
    </physiologicalReaction>
</comment>
<dbReference type="PANTHER" id="PTHR11048">
    <property type="entry name" value="PRENYLTRANSFERASES"/>
    <property type="match status" value="1"/>
</dbReference>
<dbReference type="InterPro" id="IPR030470">
    <property type="entry name" value="UbiA_prenylTrfase_CS"/>
</dbReference>
<dbReference type="GO" id="GO:0005743">
    <property type="term" value="C:mitochondrial inner membrane"/>
    <property type="evidence" value="ECO:0007669"/>
    <property type="project" value="UniProtKB-SubCell"/>
</dbReference>
<keyword evidence="5 15" id="KW-0831">Ubiquinone biosynthesis</keyword>
<feature type="transmembrane region" description="Helical" evidence="15">
    <location>
        <begin position="126"/>
        <end position="143"/>
    </location>
</feature>
<dbReference type="Gene3D" id="1.10.357.140">
    <property type="entry name" value="UbiA prenyltransferase"/>
    <property type="match status" value="1"/>
</dbReference>
<dbReference type="NCBIfam" id="TIGR01474">
    <property type="entry name" value="ubiA_proteo"/>
    <property type="match status" value="1"/>
</dbReference>
<evidence type="ECO:0000256" key="1">
    <source>
        <dbReference type="ARBA" id="ARBA00001946"/>
    </source>
</evidence>
<dbReference type="FunCoup" id="A0A482X0H4">
    <property type="interactions" value="809"/>
</dbReference>
<dbReference type="EMBL" id="QKKF02021603">
    <property type="protein sequence ID" value="RZF38810.1"/>
    <property type="molecule type" value="Genomic_DNA"/>
</dbReference>
<dbReference type="FunFam" id="1.20.120.1780:FF:000001">
    <property type="entry name" value="4-hydroxybenzoate octaprenyltransferase"/>
    <property type="match status" value="1"/>
</dbReference>
<feature type="transmembrane region" description="Helical" evidence="15">
    <location>
        <begin position="319"/>
        <end position="339"/>
    </location>
</feature>
<organism evidence="17 18">
    <name type="scientific">Laodelphax striatellus</name>
    <name type="common">Small brown planthopper</name>
    <name type="synonym">Delphax striatella</name>
    <dbReference type="NCBI Taxonomy" id="195883"/>
    <lineage>
        <taxon>Eukaryota</taxon>
        <taxon>Metazoa</taxon>
        <taxon>Ecdysozoa</taxon>
        <taxon>Arthropoda</taxon>
        <taxon>Hexapoda</taxon>
        <taxon>Insecta</taxon>
        <taxon>Pterygota</taxon>
        <taxon>Neoptera</taxon>
        <taxon>Paraneoptera</taxon>
        <taxon>Hemiptera</taxon>
        <taxon>Auchenorrhyncha</taxon>
        <taxon>Fulgoroidea</taxon>
        <taxon>Delphacidae</taxon>
        <taxon>Criomorphinae</taxon>
        <taxon>Laodelphax</taxon>
    </lineage>
</organism>
<dbReference type="FunFam" id="1.10.357.140:FF:000003">
    <property type="entry name" value="4-hydroxybenzoate polyprenyltransferase, mitochondrial"/>
    <property type="match status" value="1"/>
</dbReference>
<evidence type="ECO:0000256" key="16">
    <source>
        <dbReference type="SAM" id="MobiDB-lite"/>
    </source>
</evidence>
<evidence type="ECO:0000256" key="7">
    <source>
        <dbReference type="ARBA" id="ARBA00022792"/>
    </source>
</evidence>
<dbReference type="Proteomes" id="UP000291343">
    <property type="component" value="Unassembled WGS sequence"/>
</dbReference>
<dbReference type="AlphaFoldDB" id="A0A482X0H4"/>
<feature type="transmembrane region" description="Helical" evidence="15">
    <location>
        <begin position="376"/>
        <end position="395"/>
    </location>
</feature>
<evidence type="ECO:0000256" key="2">
    <source>
        <dbReference type="ARBA" id="ARBA00004141"/>
    </source>
</evidence>
<comment type="catalytic activity">
    <reaction evidence="13">
        <text>all-trans-nonaprenyl diphosphate + 4-hydroxybenzoate = 4-hydroxy-3-(all-trans-nonaprenyl)benzoate + diphosphate</text>
        <dbReference type="Rhea" id="RHEA:17709"/>
        <dbReference type="ChEBI" id="CHEBI:17879"/>
        <dbReference type="ChEBI" id="CHEBI:33019"/>
        <dbReference type="ChEBI" id="CHEBI:58391"/>
        <dbReference type="ChEBI" id="CHEBI:84502"/>
        <dbReference type="EC" id="2.5.1.39"/>
    </reaction>
    <physiologicalReaction direction="left-to-right" evidence="13">
        <dbReference type="Rhea" id="RHEA:17710"/>
    </physiologicalReaction>
</comment>
<keyword evidence="10 15" id="KW-0472">Membrane</keyword>
<dbReference type="GO" id="GO:0006744">
    <property type="term" value="P:ubiquinone biosynthetic process"/>
    <property type="evidence" value="ECO:0007669"/>
    <property type="project" value="UniProtKB-UniRule"/>
</dbReference>
<protein>
    <recommendedName>
        <fullName evidence="15">4-hydroxybenzoate polyprenyltransferase, mitochondrial</fullName>
        <shortName evidence="15">4-HB polyprenyltransferase</shortName>
        <ecNumber evidence="15">2.5.1.39</ecNumber>
    </recommendedName>
    <alternativeName>
        <fullName evidence="15">Para-hydroxybenzoate--polyprenyltransferase</fullName>
        <shortName evidence="15">PHB:PPT</shortName>
        <shortName evidence="15">PHB:polyprenyltransferase</shortName>
    </alternativeName>
</protein>
<evidence type="ECO:0000256" key="6">
    <source>
        <dbReference type="ARBA" id="ARBA00022692"/>
    </source>
</evidence>
<dbReference type="EC" id="2.5.1.39" evidence="15"/>
<keyword evidence="7 15" id="KW-0999">Mitochondrion inner membrane</keyword>
<dbReference type="HAMAP" id="MF_01635">
    <property type="entry name" value="UbiA"/>
    <property type="match status" value="1"/>
</dbReference>
<evidence type="ECO:0000256" key="11">
    <source>
        <dbReference type="ARBA" id="ARBA00023229"/>
    </source>
</evidence>
<dbReference type="Gene3D" id="1.20.120.1780">
    <property type="entry name" value="UbiA prenyltransferase"/>
    <property type="match status" value="1"/>
</dbReference>
<dbReference type="OrthoDB" id="18170at2759"/>